<dbReference type="AlphaFoldDB" id="A0A1M4EA07"/>
<dbReference type="EMBL" id="LT559118">
    <property type="protein sequence ID" value="SBO95423.1"/>
    <property type="molecule type" value="Genomic_DNA"/>
</dbReference>
<gene>
    <name evidence="1" type="ORF">BN4615_P4939</name>
</gene>
<organism evidence="1">
    <name type="scientific">Nonomuraea gerenzanensis</name>
    <dbReference type="NCBI Taxonomy" id="93944"/>
    <lineage>
        <taxon>Bacteria</taxon>
        <taxon>Bacillati</taxon>
        <taxon>Actinomycetota</taxon>
        <taxon>Actinomycetes</taxon>
        <taxon>Streptosporangiales</taxon>
        <taxon>Streptosporangiaceae</taxon>
        <taxon>Nonomuraea</taxon>
    </lineage>
</organism>
<protein>
    <recommendedName>
        <fullName evidence="2">Integral membrane protein</fullName>
    </recommendedName>
</protein>
<reference evidence="1" key="1">
    <citation type="submission" date="2016-04" db="EMBL/GenBank/DDBJ databases">
        <authorList>
            <person name="Evans L.H."/>
            <person name="Alamgir A."/>
            <person name="Owens N."/>
            <person name="Weber N.D."/>
            <person name="Virtaneva K."/>
            <person name="Barbian K."/>
            <person name="Babar A."/>
            <person name="Rosenke K."/>
        </authorList>
    </citation>
    <scope>NUCLEOTIDE SEQUENCE</scope>
    <source>
        <strain evidence="1">Nono1</strain>
    </source>
</reference>
<evidence type="ECO:0008006" key="2">
    <source>
        <dbReference type="Google" id="ProtNLM"/>
    </source>
</evidence>
<name>A0A1M4EA07_9ACTN</name>
<sequence>MGSGEVRFTPAARSFVAGLLVSNSAPHLATAVTGHRHFTPLAGRRSGPGINLLWGAANLAGGLALLRSSARAGRPGEEWDGRLVAFEGGCLVFAAWMAVSERFFPMNHGES</sequence>
<evidence type="ECO:0000313" key="1">
    <source>
        <dbReference type="EMBL" id="SBO95423.1"/>
    </source>
</evidence>
<proteinExistence type="predicted"/>
<accession>A0A1M4EA07</accession>